<gene>
    <name evidence="2" type="ORF">TRICI_000674</name>
</gene>
<evidence type="ECO:0000313" key="2">
    <source>
        <dbReference type="EMBL" id="KAA8917171.1"/>
    </source>
</evidence>
<feature type="compositionally biased region" description="Polar residues" evidence="1">
    <location>
        <begin position="413"/>
        <end position="456"/>
    </location>
</feature>
<feature type="compositionally biased region" description="Low complexity" evidence="1">
    <location>
        <begin position="389"/>
        <end position="399"/>
    </location>
</feature>
<feature type="region of interest" description="Disordered" evidence="1">
    <location>
        <begin position="1"/>
        <end position="87"/>
    </location>
</feature>
<dbReference type="Proteomes" id="UP000761534">
    <property type="component" value="Unassembled WGS sequence"/>
</dbReference>
<feature type="compositionally biased region" description="Basic and acidic residues" evidence="1">
    <location>
        <begin position="457"/>
        <end position="470"/>
    </location>
</feature>
<feature type="compositionally biased region" description="Basic and acidic residues" evidence="1">
    <location>
        <begin position="21"/>
        <end position="36"/>
    </location>
</feature>
<evidence type="ECO:0000256" key="1">
    <source>
        <dbReference type="SAM" id="MobiDB-lite"/>
    </source>
</evidence>
<organism evidence="2 3">
    <name type="scientific">Trichomonascus ciferrii</name>
    <dbReference type="NCBI Taxonomy" id="44093"/>
    <lineage>
        <taxon>Eukaryota</taxon>
        <taxon>Fungi</taxon>
        <taxon>Dikarya</taxon>
        <taxon>Ascomycota</taxon>
        <taxon>Saccharomycotina</taxon>
        <taxon>Dipodascomycetes</taxon>
        <taxon>Dipodascales</taxon>
        <taxon>Trichomonascaceae</taxon>
        <taxon>Trichomonascus</taxon>
        <taxon>Trichomonascus ciferrii complex</taxon>
    </lineage>
</organism>
<keyword evidence="3" id="KW-1185">Reference proteome</keyword>
<comment type="caution">
    <text evidence="2">The sequence shown here is derived from an EMBL/GenBank/DDBJ whole genome shotgun (WGS) entry which is preliminary data.</text>
</comment>
<feature type="compositionally biased region" description="Polar residues" evidence="1">
    <location>
        <begin position="332"/>
        <end position="388"/>
    </location>
</feature>
<name>A0A642VBC1_9ASCO</name>
<dbReference type="EMBL" id="SWFS01000058">
    <property type="protein sequence ID" value="KAA8917171.1"/>
    <property type="molecule type" value="Genomic_DNA"/>
</dbReference>
<accession>A0A642VBC1</accession>
<sequence>MLAKGGSSSGPIASNGGVTEADTKESVTESISKIDGEDNSAPENLGIFKKNVNLPVSDGETPVKSVDPVEKNDGNGNLSQVPVPAHSRLREEEIEKPGGESFQSRVIPPATEFVSVVPEAEHSHAFAGQSKSTSGGNGDAIEVAPEPVEQAPRDPVEYAEEQSGDHVDSGYKPSTGLPKESERTITVPLPSEKEGDKQRIPGAFPESASASEEALTPEHQRHVPGAYPTYGQTDAGVSEGMPESPVGAGSAVTPAEVPTTAGEATSVTEGLAKKSREQMQETYNDHTAAAIPGSFPESQQPQTVSAQDTSGQPAVEPKSFLKEAESDEEHNQQPLKNAPILNQQNSLIGSDQKSSDAASGQTAGKNQSPSPLAVNTTQPLTSVENKSIPQPTTTTGGQQNALQAAKVAESEAKPSSGNQEIPQLRSTQQEGQTAPAKQQDTAPTLRTEQPTSGKQSTGDREVPTLRDHTHGRTSQDTANSKTPGGKGSRNIFKKISKMFKSHE</sequence>
<protein>
    <submittedName>
        <fullName evidence="2">Uncharacterized protein</fullName>
    </submittedName>
</protein>
<feature type="compositionally biased region" description="Basic residues" evidence="1">
    <location>
        <begin position="491"/>
        <end position="503"/>
    </location>
</feature>
<dbReference type="AlphaFoldDB" id="A0A642VBC1"/>
<feature type="compositionally biased region" description="Polar residues" evidence="1">
    <location>
        <begin position="472"/>
        <end position="482"/>
    </location>
</feature>
<reference evidence="2" key="1">
    <citation type="journal article" date="2019" name="G3 (Bethesda)">
        <title>Genome Assemblies of Two Rare Opportunistic Yeast Pathogens: Diutina rugosa (syn. Candida rugosa) and Trichomonascus ciferrii (syn. Candida ciferrii).</title>
        <authorList>
            <person name="Mixao V."/>
            <person name="Saus E."/>
            <person name="Hansen A.P."/>
            <person name="Lass-Florl C."/>
            <person name="Gabaldon T."/>
        </authorList>
    </citation>
    <scope>NUCLEOTIDE SEQUENCE</scope>
    <source>
        <strain evidence="2">CBS 4856</strain>
    </source>
</reference>
<feature type="compositionally biased region" description="Polar residues" evidence="1">
    <location>
        <begin position="296"/>
        <end position="312"/>
    </location>
</feature>
<evidence type="ECO:0000313" key="3">
    <source>
        <dbReference type="Proteomes" id="UP000761534"/>
    </source>
</evidence>
<proteinExistence type="predicted"/>
<dbReference type="VEuPathDB" id="FungiDB:TRICI_000674"/>
<feature type="region of interest" description="Disordered" evidence="1">
    <location>
        <begin position="121"/>
        <end position="503"/>
    </location>
</feature>